<name>A0A2N2F478_9BACT</name>
<dbReference type="Pfam" id="PF07963">
    <property type="entry name" value="N_methyl"/>
    <property type="match status" value="1"/>
</dbReference>
<proteinExistence type="predicted"/>
<keyword evidence="1" id="KW-1133">Transmembrane helix</keyword>
<dbReference type="PROSITE" id="PS00409">
    <property type="entry name" value="PROKAR_NTER_METHYL"/>
    <property type="match status" value="1"/>
</dbReference>
<organism evidence="2 3">
    <name type="scientific">Candidatus Dojkabacteria bacterium HGW-Dojkabacteria-1</name>
    <dbReference type="NCBI Taxonomy" id="2013761"/>
    <lineage>
        <taxon>Bacteria</taxon>
        <taxon>Candidatus Dojkabacteria</taxon>
    </lineage>
</organism>
<feature type="transmembrane region" description="Helical" evidence="1">
    <location>
        <begin position="12"/>
        <end position="33"/>
    </location>
</feature>
<dbReference type="InterPro" id="IPR045584">
    <property type="entry name" value="Pilin-like"/>
</dbReference>
<evidence type="ECO:0000256" key="1">
    <source>
        <dbReference type="SAM" id="Phobius"/>
    </source>
</evidence>
<dbReference type="Proteomes" id="UP000233417">
    <property type="component" value="Unassembled WGS sequence"/>
</dbReference>
<keyword evidence="1" id="KW-0472">Membrane</keyword>
<reference evidence="2 3" key="1">
    <citation type="journal article" date="2017" name="ISME J.">
        <title>Potential for microbial H2 and metal transformations associated with novel bacteria and archaea in deep terrestrial subsurface sediments.</title>
        <authorList>
            <person name="Hernsdorf A.W."/>
            <person name="Amano Y."/>
            <person name="Miyakawa K."/>
            <person name="Ise K."/>
            <person name="Suzuki Y."/>
            <person name="Anantharaman K."/>
            <person name="Probst A."/>
            <person name="Burstein D."/>
            <person name="Thomas B.C."/>
            <person name="Banfield J.F."/>
        </authorList>
    </citation>
    <scope>NUCLEOTIDE SEQUENCE [LARGE SCALE GENOMIC DNA]</scope>
    <source>
        <strain evidence="2">HGW-Dojkabacteria-1</strain>
    </source>
</reference>
<evidence type="ECO:0008006" key="4">
    <source>
        <dbReference type="Google" id="ProtNLM"/>
    </source>
</evidence>
<evidence type="ECO:0000313" key="2">
    <source>
        <dbReference type="EMBL" id="PKN02978.1"/>
    </source>
</evidence>
<dbReference type="EMBL" id="PHAO01000001">
    <property type="protein sequence ID" value="PKN02978.1"/>
    <property type="molecule type" value="Genomic_DNA"/>
</dbReference>
<sequence length="189" mass="20880">MRYKGFTLIEVLIVMGILIILMAIGIAVGRYALERADRIQHQDAAEQLYNALVKYKLDNKEYPRMGSCSGCIQEQFFAEALGFKGTIPAIKGYFEKDVFDGGTDATYYYYVEPISAQFVVVCVSLGGIDDENNKGHYCTGDGIGNQPVGNPIKKKYVGSVNSGDVADVNIIRGFDASDWYLKRGFAVNK</sequence>
<comment type="caution">
    <text evidence="2">The sequence shown here is derived from an EMBL/GenBank/DDBJ whole genome shotgun (WGS) entry which is preliminary data.</text>
</comment>
<gene>
    <name evidence="2" type="ORF">CVU76_03050</name>
</gene>
<accession>A0A2N2F478</accession>
<dbReference type="SUPFAM" id="SSF54523">
    <property type="entry name" value="Pili subunits"/>
    <property type="match status" value="1"/>
</dbReference>
<keyword evidence="1" id="KW-0812">Transmembrane</keyword>
<dbReference type="NCBIfam" id="TIGR02532">
    <property type="entry name" value="IV_pilin_GFxxxE"/>
    <property type="match status" value="1"/>
</dbReference>
<evidence type="ECO:0000313" key="3">
    <source>
        <dbReference type="Proteomes" id="UP000233417"/>
    </source>
</evidence>
<dbReference type="InterPro" id="IPR012902">
    <property type="entry name" value="N_methyl_site"/>
</dbReference>
<dbReference type="Gene3D" id="3.30.700.10">
    <property type="entry name" value="Glycoprotein, Type 4 Pilin"/>
    <property type="match status" value="1"/>
</dbReference>
<dbReference type="AlphaFoldDB" id="A0A2N2F478"/>
<protein>
    <recommendedName>
        <fullName evidence="4">Type II secretion system protein GspG C-terminal domain-containing protein</fullName>
    </recommendedName>
</protein>